<dbReference type="PROSITE" id="PS50043">
    <property type="entry name" value="HTH_LUXR_2"/>
    <property type="match status" value="1"/>
</dbReference>
<dbReference type="GO" id="GO:0006355">
    <property type="term" value="P:regulation of DNA-templated transcription"/>
    <property type="evidence" value="ECO:0007669"/>
    <property type="project" value="InterPro"/>
</dbReference>
<accession>A0A5C8K5R7</accession>
<evidence type="ECO:0000313" key="5">
    <source>
        <dbReference type="EMBL" id="TXK46368.1"/>
    </source>
</evidence>
<dbReference type="PANTHER" id="PTHR44688">
    <property type="entry name" value="DNA-BINDING TRANSCRIPTIONAL ACTIVATOR DEVR_DOSR"/>
    <property type="match status" value="1"/>
</dbReference>
<keyword evidence="2" id="KW-0238">DNA-binding</keyword>
<evidence type="ECO:0000313" key="6">
    <source>
        <dbReference type="Proteomes" id="UP000321926"/>
    </source>
</evidence>
<reference evidence="5 6" key="1">
    <citation type="submission" date="2019-08" db="EMBL/GenBank/DDBJ databases">
        <authorList>
            <person name="Shi S."/>
        </authorList>
    </citation>
    <scope>NUCLEOTIDE SEQUENCE [LARGE SCALE GENOMIC DNA]</scope>
    <source>
        <strain evidence="5 6">GY10130</strain>
    </source>
</reference>
<dbReference type="CDD" id="cd06170">
    <property type="entry name" value="LuxR_C_like"/>
    <property type="match status" value="1"/>
</dbReference>
<proteinExistence type="predicted"/>
<dbReference type="InterPro" id="IPR036388">
    <property type="entry name" value="WH-like_DNA-bd_sf"/>
</dbReference>
<evidence type="ECO:0000259" key="4">
    <source>
        <dbReference type="PROSITE" id="PS50043"/>
    </source>
</evidence>
<keyword evidence="3" id="KW-0804">Transcription</keyword>
<evidence type="ECO:0000256" key="2">
    <source>
        <dbReference type="ARBA" id="ARBA00023125"/>
    </source>
</evidence>
<dbReference type="Proteomes" id="UP000321926">
    <property type="component" value="Unassembled WGS sequence"/>
</dbReference>
<feature type="domain" description="HTH luxR-type" evidence="4">
    <location>
        <begin position="1"/>
        <end position="66"/>
    </location>
</feature>
<dbReference type="PANTHER" id="PTHR44688:SF16">
    <property type="entry name" value="DNA-BINDING TRANSCRIPTIONAL ACTIVATOR DEVR_DOSR"/>
    <property type="match status" value="1"/>
</dbReference>
<protein>
    <recommendedName>
        <fullName evidence="4">HTH luxR-type domain-containing protein</fullName>
    </recommendedName>
</protein>
<dbReference type="EMBL" id="VRTY01000035">
    <property type="protein sequence ID" value="TXK46368.1"/>
    <property type="molecule type" value="Genomic_DNA"/>
</dbReference>
<dbReference type="PRINTS" id="PR00038">
    <property type="entry name" value="HTHLUXR"/>
</dbReference>
<keyword evidence="6" id="KW-1185">Reference proteome</keyword>
<dbReference type="AlphaFoldDB" id="A0A5C8K5R7"/>
<sequence length="71" mass="8288">MQKLNVTLSKREQEILGLIAKGYSSRMMSEELQITELTVQTHRRNMLRKMKMNNSMELVSWAYRVGVLASK</sequence>
<dbReference type="OrthoDB" id="853626at2"/>
<dbReference type="GO" id="GO:0003677">
    <property type="term" value="F:DNA binding"/>
    <property type="evidence" value="ECO:0007669"/>
    <property type="project" value="UniProtKB-KW"/>
</dbReference>
<dbReference type="Pfam" id="PF00196">
    <property type="entry name" value="GerE"/>
    <property type="match status" value="1"/>
</dbReference>
<dbReference type="RefSeq" id="WP_147921764.1">
    <property type="nucleotide sequence ID" value="NZ_VRTY01000035.1"/>
</dbReference>
<evidence type="ECO:0000256" key="1">
    <source>
        <dbReference type="ARBA" id="ARBA00023015"/>
    </source>
</evidence>
<comment type="caution">
    <text evidence="5">The sequence shown here is derived from an EMBL/GenBank/DDBJ whole genome shotgun (WGS) entry which is preliminary data.</text>
</comment>
<dbReference type="InterPro" id="IPR016032">
    <property type="entry name" value="Sig_transdc_resp-reg_C-effctor"/>
</dbReference>
<dbReference type="Gene3D" id="1.10.10.10">
    <property type="entry name" value="Winged helix-like DNA-binding domain superfamily/Winged helix DNA-binding domain"/>
    <property type="match status" value="1"/>
</dbReference>
<name>A0A5C8K5R7_9BACT</name>
<evidence type="ECO:0000256" key="3">
    <source>
        <dbReference type="ARBA" id="ARBA00023163"/>
    </source>
</evidence>
<gene>
    <name evidence="5" type="ORF">FVR03_10800</name>
</gene>
<keyword evidence="1" id="KW-0805">Transcription regulation</keyword>
<organism evidence="5 6">
    <name type="scientific">Pontibacter qinzhouensis</name>
    <dbReference type="NCBI Taxonomy" id="2603253"/>
    <lineage>
        <taxon>Bacteria</taxon>
        <taxon>Pseudomonadati</taxon>
        <taxon>Bacteroidota</taxon>
        <taxon>Cytophagia</taxon>
        <taxon>Cytophagales</taxon>
        <taxon>Hymenobacteraceae</taxon>
        <taxon>Pontibacter</taxon>
    </lineage>
</organism>
<dbReference type="SUPFAM" id="SSF46894">
    <property type="entry name" value="C-terminal effector domain of the bipartite response regulators"/>
    <property type="match status" value="1"/>
</dbReference>
<dbReference type="SMART" id="SM00421">
    <property type="entry name" value="HTH_LUXR"/>
    <property type="match status" value="1"/>
</dbReference>
<dbReference type="InterPro" id="IPR000792">
    <property type="entry name" value="Tscrpt_reg_LuxR_C"/>
</dbReference>